<sequence>MNWKRFYMVITAVATTYVGTAQVNLLNANKVEEIGVKSQQEIELDAAADKPLPYGYISDRDVLWSKVVWEYVDLNQKINLPYYYPIDTVNTSNTRRSLFDTLLKGIKTGKITEVYQDSYFTTKIGMKEIEEMTKSTREIDGGEEQGGYTDEYFVKSEHIKGYLIKGIWYFDKRQGELKYRMLAISPMGPDVQVMGVEEIDDKDSVYELFWVFFPDAREVLHESKVFNPKNSAHPISYDNLLNARRFNATVVKEENLYGDRKIADYIRGNSLFQLLEADRIKEGIRDREMDMWNY</sequence>
<evidence type="ECO:0000313" key="1">
    <source>
        <dbReference type="EMBL" id="CAL2076613.1"/>
    </source>
</evidence>
<dbReference type="Pfam" id="PF19841">
    <property type="entry name" value="GldN"/>
    <property type="match status" value="1"/>
</dbReference>
<name>A0ABM9NRW9_9FLAO</name>
<proteinExistence type="predicted"/>
<gene>
    <name evidence="1" type="ORF">T190607A01A_10389</name>
</gene>
<reference evidence="1 2" key="1">
    <citation type="submission" date="2024-05" db="EMBL/GenBank/DDBJ databases">
        <authorList>
            <person name="Duchaud E."/>
        </authorList>
    </citation>
    <scope>NUCLEOTIDE SEQUENCE [LARGE SCALE GENOMIC DNA]</scope>
    <source>
        <strain evidence="1">Ena-SAMPLE-TAB-13-05-2024-13:56:06:370-140302</strain>
    </source>
</reference>
<dbReference type="NCBIfam" id="TIGR03523">
    <property type="entry name" value="GldN"/>
    <property type="match status" value="1"/>
</dbReference>
<dbReference type="InterPro" id="IPR019847">
    <property type="entry name" value="Gliding_motility_assoc_GldN"/>
</dbReference>
<accession>A0ABM9NRW9</accession>
<protein>
    <submittedName>
        <fullName evidence="1">Gliding motility protein GldN</fullName>
    </submittedName>
</protein>
<comment type="caution">
    <text evidence="1">The sequence shown here is derived from an EMBL/GenBank/DDBJ whole genome shotgun (WGS) entry which is preliminary data.</text>
</comment>
<dbReference type="EMBL" id="CAXIXY010000003">
    <property type="protein sequence ID" value="CAL2076613.1"/>
    <property type="molecule type" value="Genomic_DNA"/>
</dbReference>
<organism evidence="1 2">
    <name type="scientific">Tenacibaculum platacis</name>
    <dbReference type="NCBI Taxonomy" id="3137852"/>
    <lineage>
        <taxon>Bacteria</taxon>
        <taxon>Pseudomonadati</taxon>
        <taxon>Bacteroidota</taxon>
        <taxon>Flavobacteriia</taxon>
        <taxon>Flavobacteriales</taxon>
        <taxon>Flavobacteriaceae</taxon>
        <taxon>Tenacibaculum</taxon>
    </lineage>
</organism>
<keyword evidence="2" id="KW-1185">Reference proteome</keyword>
<evidence type="ECO:0000313" key="2">
    <source>
        <dbReference type="Proteomes" id="UP001497416"/>
    </source>
</evidence>
<dbReference type="RefSeq" id="WP_348709953.1">
    <property type="nucleotide sequence ID" value="NZ_CAXIXW010000011.1"/>
</dbReference>
<dbReference type="Proteomes" id="UP001497416">
    <property type="component" value="Unassembled WGS sequence"/>
</dbReference>